<organism evidence="1 2">
    <name type="scientific">Gulo gulo</name>
    <name type="common">Wolverine</name>
    <name type="synonym">Gluton</name>
    <dbReference type="NCBI Taxonomy" id="48420"/>
    <lineage>
        <taxon>Eukaryota</taxon>
        <taxon>Metazoa</taxon>
        <taxon>Chordata</taxon>
        <taxon>Craniata</taxon>
        <taxon>Vertebrata</taxon>
        <taxon>Euteleostomi</taxon>
        <taxon>Mammalia</taxon>
        <taxon>Eutheria</taxon>
        <taxon>Laurasiatheria</taxon>
        <taxon>Carnivora</taxon>
        <taxon>Caniformia</taxon>
        <taxon>Musteloidea</taxon>
        <taxon>Mustelidae</taxon>
        <taxon>Guloninae</taxon>
        <taxon>Gulo</taxon>
    </lineage>
</organism>
<dbReference type="EMBL" id="CYRY02003740">
    <property type="protein sequence ID" value="VCW68328.1"/>
    <property type="molecule type" value="Genomic_DNA"/>
</dbReference>
<gene>
    <name evidence="1" type="ORF">BN2614_LOCUS1</name>
</gene>
<dbReference type="AlphaFoldDB" id="A0A9X9PVG7"/>
<protein>
    <submittedName>
        <fullName evidence="1">Uncharacterized protein</fullName>
    </submittedName>
</protein>
<accession>A0A9X9PVG7</accession>
<comment type="caution">
    <text evidence="1">The sequence shown here is derived from an EMBL/GenBank/DDBJ whole genome shotgun (WGS) entry which is preliminary data.</text>
</comment>
<proteinExistence type="predicted"/>
<reference evidence="1 2" key="1">
    <citation type="submission" date="2018-10" db="EMBL/GenBank/DDBJ databases">
        <authorList>
            <person name="Ekblom R."/>
            <person name="Jareborg N."/>
        </authorList>
    </citation>
    <scope>NUCLEOTIDE SEQUENCE [LARGE SCALE GENOMIC DNA]</scope>
    <source>
        <tissue evidence="1">Muscle</tissue>
    </source>
</reference>
<evidence type="ECO:0000313" key="1">
    <source>
        <dbReference type="EMBL" id="VCW68328.1"/>
    </source>
</evidence>
<evidence type="ECO:0000313" key="2">
    <source>
        <dbReference type="Proteomes" id="UP000269945"/>
    </source>
</evidence>
<keyword evidence="2" id="KW-1185">Reference proteome</keyword>
<feature type="non-terminal residue" evidence="1">
    <location>
        <position position="1"/>
    </location>
</feature>
<name>A0A9X9PVG7_GULGU</name>
<dbReference type="Proteomes" id="UP000269945">
    <property type="component" value="Unassembled WGS sequence"/>
</dbReference>
<feature type="non-terminal residue" evidence="1">
    <location>
        <position position="62"/>
    </location>
</feature>
<sequence>KSRLFIDTRLTSRVKIFGTAATILEPRGKPTRGQTYWEEPEGRISLRSHPIASPQSCPNLEL</sequence>